<keyword evidence="1" id="KW-0732">Signal</keyword>
<evidence type="ECO:0000256" key="1">
    <source>
        <dbReference type="SAM" id="SignalP"/>
    </source>
</evidence>
<keyword evidence="3" id="KW-1185">Reference proteome</keyword>
<name>A0ABW5MPQ4_9SPHI</name>
<gene>
    <name evidence="2" type="ORF">ACFSR6_22410</name>
</gene>
<evidence type="ECO:0000313" key="2">
    <source>
        <dbReference type="EMBL" id="MFD2585267.1"/>
    </source>
</evidence>
<reference evidence="3" key="1">
    <citation type="journal article" date="2019" name="Int. J. Syst. Evol. Microbiol.">
        <title>The Global Catalogue of Microorganisms (GCM) 10K type strain sequencing project: providing services to taxonomists for standard genome sequencing and annotation.</title>
        <authorList>
            <consortium name="The Broad Institute Genomics Platform"/>
            <consortium name="The Broad Institute Genome Sequencing Center for Infectious Disease"/>
            <person name="Wu L."/>
            <person name="Ma J."/>
        </authorList>
    </citation>
    <scope>NUCLEOTIDE SEQUENCE [LARGE SCALE GENOMIC DNA]</scope>
    <source>
        <strain evidence="3">KCTC 42866</strain>
    </source>
</reference>
<sequence length="128" mass="14345">MKLFASIFLLLAIATSGYSQTYKPSNNPNKTYLETIKGLSYSYRNGIITLKNRGHYDLGTVSIIAKSSTDPSLFGIALFEDGVKKNRDYSTKVYFTEDNGKTTTEVPLNKIDEKSLIFSFDKATRAQH</sequence>
<evidence type="ECO:0000313" key="3">
    <source>
        <dbReference type="Proteomes" id="UP001597461"/>
    </source>
</evidence>
<dbReference type="EMBL" id="JBHULL010000044">
    <property type="protein sequence ID" value="MFD2585267.1"/>
    <property type="molecule type" value="Genomic_DNA"/>
</dbReference>
<proteinExistence type="predicted"/>
<feature type="signal peptide" evidence="1">
    <location>
        <begin position="1"/>
        <end position="21"/>
    </location>
</feature>
<feature type="chain" id="PRO_5047463132" evidence="1">
    <location>
        <begin position="22"/>
        <end position="128"/>
    </location>
</feature>
<accession>A0ABW5MPQ4</accession>
<dbReference type="Proteomes" id="UP001597461">
    <property type="component" value="Unassembled WGS sequence"/>
</dbReference>
<comment type="caution">
    <text evidence="2">The sequence shown here is derived from an EMBL/GenBank/DDBJ whole genome shotgun (WGS) entry which is preliminary data.</text>
</comment>
<protein>
    <submittedName>
        <fullName evidence="2">Uncharacterized protein</fullName>
    </submittedName>
</protein>
<organism evidence="2 3">
    <name type="scientific">Pedobacter vanadiisoli</name>
    <dbReference type="NCBI Taxonomy" id="1761975"/>
    <lineage>
        <taxon>Bacteria</taxon>
        <taxon>Pseudomonadati</taxon>
        <taxon>Bacteroidota</taxon>
        <taxon>Sphingobacteriia</taxon>
        <taxon>Sphingobacteriales</taxon>
        <taxon>Sphingobacteriaceae</taxon>
        <taxon>Pedobacter</taxon>
    </lineage>
</organism>
<dbReference type="RefSeq" id="WP_379083212.1">
    <property type="nucleotide sequence ID" value="NZ_JBHULL010000044.1"/>
</dbReference>